<dbReference type="Proteomes" id="UP001186944">
    <property type="component" value="Unassembled WGS sequence"/>
</dbReference>
<dbReference type="SUPFAM" id="SSF53098">
    <property type="entry name" value="Ribonuclease H-like"/>
    <property type="match status" value="1"/>
</dbReference>
<dbReference type="InterPro" id="IPR036397">
    <property type="entry name" value="RNaseH_sf"/>
</dbReference>
<evidence type="ECO:0000313" key="16">
    <source>
        <dbReference type="Proteomes" id="UP001186944"/>
    </source>
</evidence>
<feature type="compositionally biased region" description="Basic and acidic residues" evidence="11">
    <location>
        <begin position="8"/>
        <end position="17"/>
    </location>
</feature>
<dbReference type="InterPro" id="IPR001878">
    <property type="entry name" value="Znf_CCHC"/>
</dbReference>
<dbReference type="Gene3D" id="3.10.10.10">
    <property type="entry name" value="HIV Type 1 Reverse Transcriptase, subunit A, domain 1"/>
    <property type="match status" value="1"/>
</dbReference>
<dbReference type="PANTHER" id="PTHR37984:SF15">
    <property type="entry name" value="INTEGRASE CATALYTIC DOMAIN-CONTAINING PROTEIN"/>
    <property type="match status" value="1"/>
</dbReference>
<dbReference type="InterPro" id="IPR043128">
    <property type="entry name" value="Rev_trsase/Diguanyl_cyclase"/>
</dbReference>
<dbReference type="GO" id="GO:0006508">
    <property type="term" value="P:proteolysis"/>
    <property type="evidence" value="ECO:0007669"/>
    <property type="project" value="InterPro"/>
</dbReference>
<evidence type="ECO:0000259" key="13">
    <source>
        <dbReference type="PROSITE" id="PS50878"/>
    </source>
</evidence>
<keyword evidence="5" id="KW-0378">Hydrolase</keyword>
<dbReference type="InterPro" id="IPR043502">
    <property type="entry name" value="DNA/RNA_pol_sf"/>
</dbReference>
<evidence type="ECO:0000256" key="8">
    <source>
        <dbReference type="ARBA" id="ARBA00022908"/>
    </source>
</evidence>
<dbReference type="PROSITE" id="PS50878">
    <property type="entry name" value="RT_POL"/>
    <property type="match status" value="1"/>
</dbReference>
<dbReference type="InterPro" id="IPR001584">
    <property type="entry name" value="Integrase_cat-core"/>
</dbReference>
<feature type="domain" description="Reverse transcriptase" evidence="13">
    <location>
        <begin position="678"/>
        <end position="858"/>
    </location>
</feature>
<dbReference type="FunFam" id="3.30.70.270:FF:000020">
    <property type="entry name" value="Transposon Tf2-6 polyprotein-like Protein"/>
    <property type="match status" value="1"/>
</dbReference>
<keyword evidence="9" id="KW-0695">RNA-directed DNA polymerase</keyword>
<comment type="caution">
    <text evidence="15">The sequence shown here is derived from an EMBL/GenBank/DDBJ whole genome shotgun (WGS) entry which is preliminary data.</text>
</comment>
<evidence type="ECO:0000256" key="3">
    <source>
        <dbReference type="ARBA" id="ARBA00022722"/>
    </source>
</evidence>
<keyword evidence="2" id="KW-0548">Nucleotidyltransferase</keyword>
<keyword evidence="8" id="KW-0229">DNA integration</keyword>
<feature type="compositionally biased region" description="Basic and acidic residues" evidence="11">
    <location>
        <begin position="1708"/>
        <end position="1719"/>
    </location>
</feature>
<feature type="compositionally biased region" description="Polar residues" evidence="11">
    <location>
        <begin position="1578"/>
        <end position="1593"/>
    </location>
</feature>
<keyword evidence="3" id="KW-0540">Nuclease</keyword>
<dbReference type="Gene3D" id="1.10.340.70">
    <property type="match status" value="1"/>
</dbReference>
<sequence length="1773" mass="203247">MDTMIGSERSETSRDSTDSDNSQHLPFIPRISIFSGNPKSTVTFDLWRYEVQCLHGQYSESAIRQAIHRSIKGEASKVLLCLGPDASVQDIISKLDCIYGSVERKEKLLADFYSASQQPNETVADYACRLQEIISRVDHIAPIDIHEKESMLRNVFWHGLKPHLKVASGHKFDSTSSFDQLLVCIRELENSHRKRNDIPQKTDNSALKQRDTSDKNTIEELKRTVQDLTMQLSLLQQKQNSFPSHNIHPHSSICDSRHSDNDTYMANRFSDNDTYLMNHSEDSHHTYHEPVCFRCGQPGHIEIGCRVIMDHSRKTHTMSHSASQHRHHYRKSARNCAISEIVGDSNEVTIHINGNESRALLDTGSSVSTLSHSFYQTYLPEVPLEALDSILNVECADGSSLPYLGFIRVNLQGHGIPSTQILPDCCFLVVNDTNYNRNVPALLGTNVISRLMDRTKETYGHRFLQDAHLFTPWYLAFRCLSLREKDLLKNNHRLGLVRSAENRRITIPANSEIVVNGYLDKNLPYQPVCAILQPTSTSYLPDDIDVSPSLIAYDYQQTYTIPVHITNVTTMTVTIPPKALLCEIQAVDIEDYQPSTDNSFLNDVEIESSDLSRTQLQEGMDLLNRFKDIFSQGETDIGLSSSVKHRIDLLDNKPFKQRHRRIPPAMIDELRNHLQMLVTSGVIRRSKSPWASNVVLCRKKNGQLRMCVDYRQLNKRTIKDAYALPRIDDILDSLLGNTFFTVLDMKSGYHQIEITDEHKERTAFTVGPLGFYEYVRMPFGLANAPATYQRLMEDCFAGLNMEICFIYLDDLIVFSKTYEEQLDRLEKVFTRMREEGLKLSPSKCEFFKRRVKYIGHMVSENGVEPDPSKVEKVKSWPKPSNPEEVRKFIGFVGYYRKFVKNFSKIAKPLTDLMPCPISKRKSKQKDQKPWIWGPKQEEAFETLKKHLTSPPILAYPDFNLSFELHTDASQQGLGAVLYQTQEQQQRVIGYASRGLTPSEKNYPAHKLEFLALKWSITEKFRDYLYGHRFTVITDNNPLTYIFTNAKLDATGHRWVAALSSFDFDIRYRPGRNNADADSLSRLPQQPTSTTCISSDSIKAVCNIQQVPLIETISISEQPTHHLDTSFHDDKINIIEAQRRDLDLSSWIYNLKDRYKPRKDELRSYADTIMYKNYDRLKLKKGVLYREVMVDDRKVDQLVVPSCLIEYVLRSIHNKMGHPGRDKVLSLLRDRFFWPGLYQDVDTWIKECKRCVMRKSAATDKAELVSIETTQPLELVCMDFLTLERSKGGFEYVLVITDHFTRYAIAVPTKNMTARTTADVFFRNFVVHYGLPKRIHSDQGANFESRLMKELCEITGIAKSRTTPYHPMGNGLCERFNRTLINMLGTLETEKKSDWKSYIAPIVHAYNCMKQDTTKQSPYFLMFGREPHLPIDITFGLDKEAENKSSMTKYVADIRDRLKKSYELASQAAKKSQSRQKKNYDLKSRGAVLEVGDKVLVKVVAFDGRHKLADKWEEEPYVIISQPNQGVPVFEVRRQDGQGRKRILHRNLLLPVGHLSQFNQPDQSFPVPAPRKERPTPRPRQSIQKTSDKSSTGTVVRPDLNEDDKESNSSEEDILIVCTRGDRNRHHTDDVHTVPQIEDSSHASVGDDQRPMAEQSSEEGEDALRSAQRTQDSGPEIVHTDESTGASNEQEIGEDNSASSAEQEDLEPEPVRKSTRERRQPAWLRSGEYVQSQQVKYSDWSDRAHFLQTLMSKDESRGMESEILKTMLDVVKNK</sequence>
<dbReference type="GO" id="GO:0003964">
    <property type="term" value="F:RNA-directed DNA polymerase activity"/>
    <property type="evidence" value="ECO:0007669"/>
    <property type="project" value="UniProtKB-KW"/>
</dbReference>
<evidence type="ECO:0000256" key="5">
    <source>
        <dbReference type="ARBA" id="ARBA00022801"/>
    </source>
</evidence>
<dbReference type="FunFam" id="1.10.340.70:FF:000001">
    <property type="entry name" value="Retrovirus-related Pol polyprotein from transposon gypsy-like Protein"/>
    <property type="match status" value="1"/>
</dbReference>
<keyword evidence="10" id="KW-0479">Metal-binding</keyword>
<protein>
    <recommendedName>
        <fullName evidence="17">Reverse transcriptase</fullName>
    </recommendedName>
</protein>
<evidence type="ECO:0000256" key="1">
    <source>
        <dbReference type="ARBA" id="ARBA00022679"/>
    </source>
</evidence>
<dbReference type="Pfam" id="PF00665">
    <property type="entry name" value="rve"/>
    <property type="match status" value="1"/>
</dbReference>
<dbReference type="FunFam" id="3.30.420.10:FF:000269">
    <property type="entry name" value="Uncharacterized protein"/>
    <property type="match status" value="1"/>
</dbReference>
<dbReference type="Pfam" id="PF00078">
    <property type="entry name" value="RVT_1"/>
    <property type="match status" value="1"/>
</dbReference>
<dbReference type="SUPFAM" id="SSF50630">
    <property type="entry name" value="Acid proteases"/>
    <property type="match status" value="1"/>
</dbReference>
<dbReference type="CDD" id="cd09274">
    <property type="entry name" value="RNase_HI_RT_Ty3"/>
    <property type="match status" value="1"/>
</dbReference>
<dbReference type="InterPro" id="IPR050951">
    <property type="entry name" value="Retrovirus_Pol_polyprotein"/>
</dbReference>
<dbReference type="PROSITE" id="PS50158">
    <property type="entry name" value="ZF_CCHC"/>
    <property type="match status" value="1"/>
</dbReference>
<keyword evidence="1" id="KW-0808">Transferase</keyword>
<keyword evidence="7" id="KW-0694">RNA-binding</keyword>
<dbReference type="PROSITE" id="PS50994">
    <property type="entry name" value="INTEGRASE"/>
    <property type="match status" value="1"/>
</dbReference>
<feature type="region of interest" description="Disordered" evidence="11">
    <location>
        <begin position="1554"/>
        <end position="1611"/>
    </location>
</feature>
<dbReference type="Pfam" id="PF14893">
    <property type="entry name" value="PNMA"/>
    <property type="match status" value="1"/>
</dbReference>
<evidence type="ECO:0000313" key="15">
    <source>
        <dbReference type="EMBL" id="KAK3105267.1"/>
    </source>
</evidence>
<dbReference type="Pfam" id="PF17919">
    <property type="entry name" value="RT_RNaseH_2"/>
    <property type="match status" value="1"/>
</dbReference>
<evidence type="ECO:0000256" key="7">
    <source>
        <dbReference type="ARBA" id="ARBA00022884"/>
    </source>
</evidence>
<accession>A0AA88YRF7</accession>
<dbReference type="Gene3D" id="3.30.420.10">
    <property type="entry name" value="Ribonuclease H-like superfamily/Ribonuclease H"/>
    <property type="match status" value="1"/>
</dbReference>
<evidence type="ECO:0008006" key="17">
    <source>
        <dbReference type="Google" id="ProtNLM"/>
    </source>
</evidence>
<dbReference type="Gene3D" id="3.30.70.270">
    <property type="match status" value="2"/>
</dbReference>
<evidence type="ECO:0000256" key="6">
    <source>
        <dbReference type="ARBA" id="ARBA00022842"/>
    </source>
</evidence>
<evidence type="ECO:0000256" key="4">
    <source>
        <dbReference type="ARBA" id="ARBA00022759"/>
    </source>
</evidence>
<dbReference type="EMBL" id="VSWD01000004">
    <property type="protein sequence ID" value="KAK3105267.1"/>
    <property type="molecule type" value="Genomic_DNA"/>
</dbReference>
<dbReference type="PROSITE" id="PS00141">
    <property type="entry name" value="ASP_PROTEASE"/>
    <property type="match status" value="1"/>
</dbReference>
<keyword evidence="10" id="KW-0862">Zinc</keyword>
<evidence type="ECO:0000256" key="10">
    <source>
        <dbReference type="PROSITE-ProRule" id="PRU00047"/>
    </source>
</evidence>
<dbReference type="InterPro" id="IPR048270">
    <property type="entry name" value="PNMA_C"/>
</dbReference>
<evidence type="ECO:0000259" key="12">
    <source>
        <dbReference type="PROSITE" id="PS50158"/>
    </source>
</evidence>
<dbReference type="CDD" id="cd01647">
    <property type="entry name" value="RT_LTR"/>
    <property type="match status" value="1"/>
</dbReference>
<reference evidence="15" key="1">
    <citation type="submission" date="2019-08" db="EMBL/GenBank/DDBJ databases">
        <title>The improved chromosome-level genome for the pearl oyster Pinctada fucata martensii using PacBio sequencing and Hi-C.</title>
        <authorList>
            <person name="Zheng Z."/>
        </authorList>
    </citation>
    <scope>NUCLEOTIDE SEQUENCE</scope>
    <source>
        <strain evidence="15">ZZ-2019</strain>
        <tissue evidence="15">Adductor muscle</tissue>
    </source>
</reference>
<keyword evidence="10" id="KW-0863">Zinc-finger</keyword>
<evidence type="ECO:0000256" key="9">
    <source>
        <dbReference type="ARBA" id="ARBA00022918"/>
    </source>
</evidence>
<feature type="region of interest" description="Disordered" evidence="11">
    <location>
        <begin position="1624"/>
        <end position="1730"/>
    </location>
</feature>
<organism evidence="15 16">
    <name type="scientific">Pinctada imbricata</name>
    <name type="common">Atlantic pearl-oyster</name>
    <name type="synonym">Pinctada martensii</name>
    <dbReference type="NCBI Taxonomy" id="66713"/>
    <lineage>
        <taxon>Eukaryota</taxon>
        <taxon>Metazoa</taxon>
        <taxon>Spiralia</taxon>
        <taxon>Lophotrochozoa</taxon>
        <taxon>Mollusca</taxon>
        <taxon>Bivalvia</taxon>
        <taxon>Autobranchia</taxon>
        <taxon>Pteriomorphia</taxon>
        <taxon>Pterioida</taxon>
        <taxon>Pterioidea</taxon>
        <taxon>Pteriidae</taxon>
        <taxon>Pinctada</taxon>
    </lineage>
</organism>
<name>A0AA88YRF7_PINIB</name>
<dbReference type="GO" id="GO:0015074">
    <property type="term" value="P:DNA integration"/>
    <property type="evidence" value="ECO:0007669"/>
    <property type="project" value="UniProtKB-KW"/>
</dbReference>
<evidence type="ECO:0000256" key="2">
    <source>
        <dbReference type="ARBA" id="ARBA00022695"/>
    </source>
</evidence>
<dbReference type="CDD" id="cd00303">
    <property type="entry name" value="retropepsin_like"/>
    <property type="match status" value="1"/>
</dbReference>
<dbReference type="GO" id="GO:0008270">
    <property type="term" value="F:zinc ion binding"/>
    <property type="evidence" value="ECO:0007669"/>
    <property type="project" value="UniProtKB-KW"/>
</dbReference>
<feature type="compositionally biased region" description="Polar residues" evidence="11">
    <location>
        <begin position="1682"/>
        <end position="1700"/>
    </location>
</feature>
<dbReference type="Gene3D" id="2.40.70.10">
    <property type="entry name" value="Acid Proteases"/>
    <property type="match status" value="1"/>
</dbReference>
<dbReference type="InterPro" id="IPR000477">
    <property type="entry name" value="RT_dom"/>
</dbReference>
<dbReference type="InterPro" id="IPR041588">
    <property type="entry name" value="Integrase_H2C2"/>
</dbReference>
<dbReference type="GO" id="GO:0003723">
    <property type="term" value="F:RNA binding"/>
    <property type="evidence" value="ECO:0007669"/>
    <property type="project" value="UniProtKB-KW"/>
</dbReference>
<feature type="compositionally biased region" description="Basic and acidic residues" evidence="11">
    <location>
        <begin position="1638"/>
        <end position="1650"/>
    </location>
</feature>
<keyword evidence="6" id="KW-0460">Magnesium</keyword>
<proteinExistence type="predicted"/>
<dbReference type="InterPro" id="IPR001969">
    <property type="entry name" value="Aspartic_peptidase_AS"/>
</dbReference>
<dbReference type="PANTHER" id="PTHR37984">
    <property type="entry name" value="PROTEIN CBG26694"/>
    <property type="match status" value="1"/>
</dbReference>
<keyword evidence="16" id="KW-1185">Reference proteome</keyword>
<dbReference type="InterPro" id="IPR041577">
    <property type="entry name" value="RT_RNaseH_2"/>
</dbReference>
<feature type="domain" description="Integrase catalytic" evidence="14">
    <location>
        <begin position="1267"/>
        <end position="1425"/>
    </location>
</feature>
<gene>
    <name evidence="15" type="ORF">FSP39_021346</name>
</gene>
<keyword evidence="4" id="KW-0255">Endonuclease</keyword>
<evidence type="ECO:0000256" key="11">
    <source>
        <dbReference type="SAM" id="MobiDB-lite"/>
    </source>
</evidence>
<dbReference type="GO" id="GO:0004519">
    <property type="term" value="F:endonuclease activity"/>
    <property type="evidence" value="ECO:0007669"/>
    <property type="project" value="UniProtKB-KW"/>
</dbReference>
<feature type="domain" description="CCHC-type" evidence="12">
    <location>
        <begin position="292"/>
        <end position="306"/>
    </location>
</feature>
<dbReference type="FunFam" id="3.10.20.370:FF:000001">
    <property type="entry name" value="Retrovirus-related Pol polyprotein from transposon 17.6-like protein"/>
    <property type="match status" value="1"/>
</dbReference>
<dbReference type="GO" id="GO:0004190">
    <property type="term" value="F:aspartic-type endopeptidase activity"/>
    <property type="evidence" value="ECO:0007669"/>
    <property type="project" value="InterPro"/>
</dbReference>
<evidence type="ECO:0000259" key="14">
    <source>
        <dbReference type="PROSITE" id="PS50994"/>
    </source>
</evidence>
<dbReference type="InterPro" id="IPR012337">
    <property type="entry name" value="RNaseH-like_sf"/>
</dbReference>
<dbReference type="InterPro" id="IPR021109">
    <property type="entry name" value="Peptidase_aspartic_dom_sf"/>
</dbReference>
<feature type="region of interest" description="Disordered" evidence="11">
    <location>
        <begin position="1"/>
        <end position="23"/>
    </location>
</feature>
<dbReference type="SUPFAM" id="SSF56672">
    <property type="entry name" value="DNA/RNA polymerases"/>
    <property type="match status" value="1"/>
</dbReference>
<dbReference type="Pfam" id="PF17921">
    <property type="entry name" value="Integrase_H2C2"/>
    <property type="match status" value="1"/>
</dbReference>
<feature type="compositionally biased region" description="Acidic residues" evidence="11">
    <location>
        <begin position="1600"/>
        <end position="1611"/>
    </location>
</feature>